<evidence type="ECO:0000256" key="3">
    <source>
        <dbReference type="RuleBase" id="RU000363"/>
    </source>
</evidence>
<dbReference type="PRINTS" id="PR00081">
    <property type="entry name" value="GDHRDH"/>
</dbReference>
<comment type="similarity">
    <text evidence="1 3">Belongs to the short-chain dehydrogenases/reductases (SDR) family.</text>
</comment>
<proteinExistence type="inferred from homology"/>
<keyword evidence="5" id="KW-1185">Reference proteome</keyword>
<evidence type="ECO:0008006" key="6">
    <source>
        <dbReference type="Google" id="ProtNLM"/>
    </source>
</evidence>
<gene>
    <name evidence="4" type="ORF">CEUTPL_LOCUS12580</name>
</gene>
<accession>A0A9N9MW64</accession>
<dbReference type="GO" id="GO:0016616">
    <property type="term" value="F:oxidoreductase activity, acting on the CH-OH group of donors, NAD or NADP as acceptor"/>
    <property type="evidence" value="ECO:0007669"/>
    <property type="project" value="TreeGrafter"/>
</dbReference>
<dbReference type="GO" id="GO:0005737">
    <property type="term" value="C:cytoplasm"/>
    <property type="evidence" value="ECO:0007669"/>
    <property type="project" value="TreeGrafter"/>
</dbReference>
<dbReference type="InterPro" id="IPR036291">
    <property type="entry name" value="NAD(P)-bd_dom_sf"/>
</dbReference>
<name>A0A9N9MW64_9CUCU</name>
<evidence type="ECO:0000313" key="5">
    <source>
        <dbReference type="Proteomes" id="UP001152799"/>
    </source>
</evidence>
<evidence type="ECO:0000256" key="1">
    <source>
        <dbReference type="ARBA" id="ARBA00006484"/>
    </source>
</evidence>
<evidence type="ECO:0000256" key="2">
    <source>
        <dbReference type="ARBA" id="ARBA00023002"/>
    </source>
</evidence>
<keyword evidence="2" id="KW-0560">Oxidoreductase</keyword>
<dbReference type="OrthoDB" id="417891at2759"/>
<dbReference type="FunFam" id="3.40.50.720:FF:000338">
    <property type="entry name" value="3-oxoacyl-ACP reductase FabG"/>
    <property type="match status" value="1"/>
</dbReference>
<organism evidence="4 5">
    <name type="scientific">Ceutorhynchus assimilis</name>
    <name type="common">cabbage seed weevil</name>
    <dbReference type="NCBI Taxonomy" id="467358"/>
    <lineage>
        <taxon>Eukaryota</taxon>
        <taxon>Metazoa</taxon>
        <taxon>Ecdysozoa</taxon>
        <taxon>Arthropoda</taxon>
        <taxon>Hexapoda</taxon>
        <taxon>Insecta</taxon>
        <taxon>Pterygota</taxon>
        <taxon>Neoptera</taxon>
        <taxon>Endopterygota</taxon>
        <taxon>Coleoptera</taxon>
        <taxon>Polyphaga</taxon>
        <taxon>Cucujiformia</taxon>
        <taxon>Curculionidae</taxon>
        <taxon>Ceutorhynchinae</taxon>
        <taxon>Ceutorhynchus</taxon>
    </lineage>
</organism>
<dbReference type="PANTHER" id="PTHR44229:SF8">
    <property type="entry name" value="ALCOHOL DEHYDROGENASE-RELATED"/>
    <property type="match status" value="1"/>
</dbReference>
<dbReference type="PROSITE" id="PS00061">
    <property type="entry name" value="ADH_SHORT"/>
    <property type="match status" value="1"/>
</dbReference>
<dbReference type="SUPFAM" id="SSF51735">
    <property type="entry name" value="NAD(P)-binding Rossmann-fold domains"/>
    <property type="match status" value="1"/>
</dbReference>
<dbReference type="PRINTS" id="PR00080">
    <property type="entry name" value="SDRFAMILY"/>
</dbReference>
<reference evidence="4" key="1">
    <citation type="submission" date="2022-01" db="EMBL/GenBank/DDBJ databases">
        <authorList>
            <person name="King R."/>
        </authorList>
    </citation>
    <scope>NUCLEOTIDE SEQUENCE</scope>
</reference>
<sequence length="273" mass="29997">MAMFDINGKVALITGGASGMGYIFALDLLAKGLKGVTLADVATDVGERAIKEIEAKFGKDRAIFVKTDVTNASEFEEAFQKTVDKFQNLDILINNAGIALEKRWEKLIDINLCGVFRGTLLGLETYLPKYKSDEEAVILNIASIAGVSPHVACPAYTASKFGVHGLTLAWGHPAHFKDTKVKVIGVCPGVTMTQVGAGVMENMYNDRYKKILLSTPELDPNVPKQTPEQMSPHVIRLIEKAPSGTVWIVEAGQPPYQYEMIKREQIKDKHYIN</sequence>
<dbReference type="Pfam" id="PF00106">
    <property type="entry name" value="adh_short"/>
    <property type="match status" value="1"/>
</dbReference>
<dbReference type="AlphaFoldDB" id="A0A9N9MW64"/>
<dbReference type="EMBL" id="OU892284">
    <property type="protein sequence ID" value="CAG9772159.1"/>
    <property type="molecule type" value="Genomic_DNA"/>
</dbReference>
<evidence type="ECO:0000313" key="4">
    <source>
        <dbReference type="EMBL" id="CAG9772159.1"/>
    </source>
</evidence>
<protein>
    <recommendedName>
        <fullName evidence="6">15-hydroxyprostaglandin dehydrogenase</fullName>
    </recommendedName>
</protein>
<dbReference type="InterPro" id="IPR020904">
    <property type="entry name" value="Sc_DH/Rdtase_CS"/>
</dbReference>
<dbReference type="Gene3D" id="3.40.50.720">
    <property type="entry name" value="NAD(P)-binding Rossmann-like Domain"/>
    <property type="match status" value="1"/>
</dbReference>
<dbReference type="Proteomes" id="UP001152799">
    <property type="component" value="Chromosome 8"/>
</dbReference>
<dbReference type="InterPro" id="IPR002347">
    <property type="entry name" value="SDR_fam"/>
</dbReference>
<dbReference type="PANTHER" id="PTHR44229">
    <property type="entry name" value="15-HYDROXYPROSTAGLANDIN DEHYDROGENASE [NAD(+)]"/>
    <property type="match status" value="1"/>
</dbReference>